<evidence type="ECO:0000256" key="1">
    <source>
        <dbReference type="SAM" id="SignalP"/>
    </source>
</evidence>
<accession>A0A5N4AC61</accession>
<protein>
    <submittedName>
        <fullName evidence="2">Uncharacterized protein</fullName>
    </submittedName>
</protein>
<keyword evidence="1" id="KW-0732">Signal</keyword>
<dbReference type="OrthoDB" id="6767063at2759"/>
<dbReference type="FunCoup" id="A0A5N4AC61">
    <property type="interactions" value="30"/>
</dbReference>
<evidence type="ECO:0000313" key="3">
    <source>
        <dbReference type="Proteomes" id="UP000327044"/>
    </source>
</evidence>
<feature type="chain" id="PRO_5024427194" evidence="1">
    <location>
        <begin position="17"/>
        <end position="277"/>
    </location>
</feature>
<evidence type="ECO:0000313" key="2">
    <source>
        <dbReference type="EMBL" id="KAB0794838.1"/>
    </source>
</evidence>
<name>A0A5N4AC61_PHOPY</name>
<comment type="caution">
    <text evidence="2">The sequence shown here is derived from an EMBL/GenBank/DDBJ whole genome shotgun (WGS) entry which is preliminary data.</text>
</comment>
<dbReference type="EMBL" id="VVIM01000008">
    <property type="protein sequence ID" value="KAB0794838.1"/>
    <property type="molecule type" value="Genomic_DNA"/>
</dbReference>
<feature type="signal peptide" evidence="1">
    <location>
        <begin position="1"/>
        <end position="16"/>
    </location>
</feature>
<proteinExistence type="predicted"/>
<reference evidence="2 3" key="1">
    <citation type="journal article" date="2018" name="Elife">
        <title>Firefly genomes illuminate parallel origins of bioluminescence in beetles.</title>
        <authorList>
            <person name="Fallon T.R."/>
            <person name="Lower S.E."/>
            <person name="Chang C.H."/>
            <person name="Bessho-Uehara M."/>
            <person name="Martin G.J."/>
            <person name="Bewick A.J."/>
            <person name="Behringer M."/>
            <person name="Debat H.J."/>
            <person name="Wong I."/>
            <person name="Day J.C."/>
            <person name="Suvorov A."/>
            <person name="Silva C.J."/>
            <person name="Stanger-Hall K.F."/>
            <person name="Hall D.W."/>
            <person name="Schmitz R.J."/>
            <person name="Nelson D.R."/>
            <person name="Lewis S.M."/>
            <person name="Shigenobu S."/>
            <person name="Bybee S.M."/>
            <person name="Larracuente A.M."/>
            <person name="Oba Y."/>
            <person name="Weng J.K."/>
        </authorList>
    </citation>
    <scope>NUCLEOTIDE SEQUENCE [LARGE SCALE GENOMIC DNA]</scope>
    <source>
        <strain evidence="2">1611_PpyrPB1</strain>
        <tissue evidence="2">Whole body</tissue>
    </source>
</reference>
<dbReference type="InParanoid" id="A0A5N4AC61"/>
<dbReference type="AlphaFoldDB" id="A0A5N4AC61"/>
<sequence>MKYFVVLSVVLAVASATHPYAYGHLYGQHIPLIDHSGVPVDTPDVQAAKALHFSAHAVARSGIFHEHSHPLSYAAGLYHHHYPVVDGAGRPIDTPEVAHAKAAHFAAYNEAAARNSLGHVAPLVAVAGHHHGVVDTPEVQIAKAAHFAAHAKAAHGHVLKRRSAVFPYPHHIPVIDHTGVPVETPEVQAAKAEHFAAHAKASAEHVGAAHLVSHPIVPYAAVHAKYPIHIPVITPHGVPVETPEVQHSKAAHFAAHAEASARNAAIHYHHGLPLHHY</sequence>
<dbReference type="Proteomes" id="UP000327044">
    <property type="component" value="Unassembled WGS sequence"/>
</dbReference>
<organism evidence="2 3">
    <name type="scientific">Photinus pyralis</name>
    <name type="common">Common eastern firefly</name>
    <name type="synonym">Lampyris pyralis</name>
    <dbReference type="NCBI Taxonomy" id="7054"/>
    <lineage>
        <taxon>Eukaryota</taxon>
        <taxon>Metazoa</taxon>
        <taxon>Ecdysozoa</taxon>
        <taxon>Arthropoda</taxon>
        <taxon>Hexapoda</taxon>
        <taxon>Insecta</taxon>
        <taxon>Pterygota</taxon>
        <taxon>Neoptera</taxon>
        <taxon>Endopterygota</taxon>
        <taxon>Coleoptera</taxon>
        <taxon>Polyphaga</taxon>
        <taxon>Elateriformia</taxon>
        <taxon>Elateroidea</taxon>
        <taxon>Lampyridae</taxon>
        <taxon>Lampyrinae</taxon>
        <taxon>Photinus</taxon>
    </lineage>
</organism>
<gene>
    <name evidence="2" type="ORF">PPYR_11677</name>
</gene>
<keyword evidence="3" id="KW-1185">Reference proteome</keyword>